<organism evidence="1 2">
    <name type="scientific">Enterobacteria phage GEC-3S</name>
    <dbReference type="NCBI Taxonomy" id="1222338"/>
    <lineage>
        <taxon>Viruses</taxon>
        <taxon>Duplodnaviria</taxon>
        <taxon>Heunggongvirae</taxon>
        <taxon>Uroviricota</taxon>
        <taxon>Caudoviricetes</taxon>
        <taxon>Pantevenvirales</taxon>
        <taxon>Straboviridae</taxon>
        <taxon>Krischvirus</taxon>
        <taxon>Krischvirus gec3s</taxon>
    </lineage>
</organism>
<dbReference type="EMBL" id="HE978309">
    <property type="protein sequence ID" value="CEO90806.1"/>
    <property type="molecule type" value="Genomic_DNA"/>
</dbReference>
<evidence type="ECO:0000313" key="2">
    <source>
        <dbReference type="Proteomes" id="UP000203896"/>
    </source>
</evidence>
<dbReference type="KEGG" id="vg:23301237"/>
<dbReference type="GeneID" id="23301237"/>
<sequence length="106" mass="12508">MKLTKKIFPELRNCLLLVTEYKPYTIYLYVDENLKIRYYDYTSPVMKSFAHSIANNCMNHNHWVSETDDDASEVVVVAWNLSPAEADQARIKHYAKNNWFDLISED</sequence>
<accession>A0A0B7MS44</accession>
<dbReference type="RefSeq" id="YP_009118886.1">
    <property type="nucleotide sequence ID" value="NC_025425.1"/>
</dbReference>
<keyword evidence="2" id="KW-1185">Reference proteome</keyword>
<protein>
    <submittedName>
        <fullName evidence="1">Uncharacterized protein</fullName>
    </submittedName>
</protein>
<reference evidence="1 2" key="1">
    <citation type="submission" date="2012-08" db="EMBL/GenBank/DDBJ databases">
        <title>Selection and characterization of a candidate therapeutic bacteriophage that lyses the German Escherichia coli O104:H4 outbreak strain.</title>
        <authorList>
            <person name="Merabishvilli M."/>
            <person name="De Vos D."/>
            <person name="Verbeken G."/>
            <person name="Kropinski A."/>
            <person name="Vandenheuvel D."/>
            <person name="Lavigne R."/>
            <person name="Wattiau P."/>
            <person name="Mast J."/>
            <person name="Ragimbeau C."/>
            <person name="Mossong J."/>
            <person name="Scheres J."/>
            <person name="Chanishvili N."/>
            <person name="Vaneechoutte M."/>
            <person name="Pirnay J.P."/>
        </authorList>
    </citation>
    <scope>NUCLEOTIDE SEQUENCE [LARGE SCALE GENOMIC DNA]</scope>
</reference>
<gene>
    <name evidence="1" type="ORF">BN201_0203</name>
</gene>
<name>A0A0B7MS44_9CAUD</name>
<proteinExistence type="predicted"/>
<evidence type="ECO:0000313" key="1">
    <source>
        <dbReference type="EMBL" id="CEO90806.1"/>
    </source>
</evidence>
<dbReference type="Proteomes" id="UP000203896">
    <property type="component" value="Segment"/>
</dbReference>